<dbReference type="Proteomes" id="UP001295423">
    <property type="component" value="Unassembled WGS sequence"/>
</dbReference>
<gene>
    <name evidence="2" type="ORF">CYCCA115_LOCUS13751</name>
</gene>
<dbReference type="InterPro" id="IPR052201">
    <property type="entry name" value="LRR-containing_regulator"/>
</dbReference>
<dbReference type="PANTHER" id="PTHR24111">
    <property type="entry name" value="LEUCINE-RICH REPEAT-CONTAINING PROTEIN 34"/>
    <property type="match status" value="1"/>
</dbReference>
<organism evidence="2 3">
    <name type="scientific">Cylindrotheca closterium</name>
    <dbReference type="NCBI Taxonomy" id="2856"/>
    <lineage>
        <taxon>Eukaryota</taxon>
        <taxon>Sar</taxon>
        <taxon>Stramenopiles</taxon>
        <taxon>Ochrophyta</taxon>
        <taxon>Bacillariophyta</taxon>
        <taxon>Bacillariophyceae</taxon>
        <taxon>Bacillariophycidae</taxon>
        <taxon>Bacillariales</taxon>
        <taxon>Bacillariaceae</taxon>
        <taxon>Cylindrotheca</taxon>
    </lineage>
</organism>
<accession>A0AAD2FT76</accession>
<keyword evidence="3" id="KW-1185">Reference proteome</keyword>
<protein>
    <submittedName>
        <fullName evidence="2">Uncharacterized protein</fullName>
    </submittedName>
</protein>
<reference evidence="2" key="1">
    <citation type="submission" date="2023-08" db="EMBL/GenBank/DDBJ databases">
        <authorList>
            <person name="Audoor S."/>
            <person name="Bilcke G."/>
        </authorList>
    </citation>
    <scope>NUCLEOTIDE SEQUENCE</scope>
</reference>
<name>A0AAD2FT76_9STRA</name>
<dbReference type="Pfam" id="PF13516">
    <property type="entry name" value="LRR_6"/>
    <property type="match status" value="1"/>
</dbReference>
<keyword evidence="1" id="KW-0677">Repeat</keyword>
<evidence type="ECO:0000313" key="3">
    <source>
        <dbReference type="Proteomes" id="UP001295423"/>
    </source>
</evidence>
<dbReference type="Gene3D" id="3.80.10.10">
    <property type="entry name" value="Ribonuclease Inhibitor"/>
    <property type="match status" value="2"/>
</dbReference>
<dbReference type="EMBL" id="CAKOGP040001814">
    <property type="protein sequence ID" value="CAJ1952857.1"/>
    <property type="molecule type" value="Genomic_DNA"/>
</dbReference>
<sequence>MDPWWMDDVPEGFNGSGDGDEDLLIRFLTSPVDGTSVVEERILQNHTTLADTAVFALPANYVDLHIVGRNEKDTGCLSQLKSFLMRDPRKWRHVMIEWDGRVPLPSTTPGFLDVLSQLMRNSEKLDIIGSLGDEAAYRTLMSGLMALDGTRQLLLHDIGSLRDERIAKLLAHGLAHSQTLESFRFESIETKQVVGAALIEGLSINGSLISLELETIGYEDDKFLTDLINTVQQHPKIRSLSLESHEIQQNIMDKMGDYLREEACQLNELKIVYRGGRLPPLPQLGGTKTQNSSLHRLDLVRTMIPSQYLDSLCSTFTGLSVLALPFNTIRDLSPLMVGLCHFAPTLQVLDLRHNHIDHDGLKQFATKLPHMRSLRRLCLTGNPFLDGSPATAISLEILTENAMKSRSLECLVLSPEHNVSFAARHAMNINRGGRRGLSSESPNLPTIELWPKILHRSLTIKYYDVSDDIETPRNESQRSDVVFYLLCHHPTIFDSNK</sequence>
<evidence type="ECO:0000313" key="2">
    <source>
        <dbReference type="EMBL" id="CAJ1952857.1"/>
    </source>
</evidence>
<dbReference type="SUPFAM" id="SSF52047">
    <property type="entry name" value="RNI-like"/>
    <property type="match status" value="1"/>
</dbReference>
<comment type="caution">
    <text evidence="2">The sequence shown here is derived from an EMBL/GenBank/DDBJ whole genome shotgun (WGS) entry which is preliminary data.</text>
</comment>
<dbReference type="InterPro" id="IPR001611">
    <property type="entry name" value="Leu-rich_rpt"/>
</dbReference>
<dbReference type="AlphaFoldDB" id="A0AAD2FT76"/>
<proteinExistence type="predicted"/>
<dbReference type="PANTHER" id="PTHR24111:SF0">
    <property type="entry name" value="LEUCINE-RICH REPEAT-CONTAINING PROTEIN"/>
    <property type="match status" value="1"/>
</dbReference>
<evidence type="ECO:0000256" key="1">
    <source>
        <dbReference type="ARBA" id="ARBA00022737"/>
    </source>
</evidence>
<dbReference type="InterPro" id="IPR032675">
    <property type="entry name" value="LRR_dom_sf"/>
</dbReference>